<evidence type="ECO:0008006" key="3">
    <source>
        <dbReference type="Google" id="ProtNLM"/>
    </source>
</evidence>
<comment type="caution">
    <text evidence="1">The sequence shown here is derived from an EMBL/GenBank/DDBJ whole genome shotgun (WGS) entry which is preliminary data.</text>
</comment>
<dbReference type="Gene3D" id="1.25.40.80">
    <property type="match status" value="1"/>
</dbReference>
<dbReference type="Proteomes" id="UP001165060">
    <property type="component" value="Unassembled WGS sequence"/>
</dbReference>
<dbReference type="InterPro" id="IPR052219">
    <property type="entry name" value="Photolyase_Class-2"/>
</dbReference>
<dbReference type="EMBL" id="BRYB01001064">
    <property type="protein sequence ID" value="GMI42392.1"/>
    <property type="molecule type" value="Genomic_DNA"/>
</dbReference>
<evidence type="ECO:0000313" key="2">
    <source>
        <dbReference type="Proteomes" id="UP001165060"/>
    </source>
</evidence>
<accession>A0ABQ6N8F0</accession>
<dbReference type="PANTHER" id="PTHR10211">
    <property type="entry name" value="DEOXYRIBODIPYRIMIDINE PHOTOLYASE"/>
    <property type="match status" value="1"/>
</dbReference>
<dbReference type="Gene3D" id="3.40.50.620">
    <property type="entry name" value="HUPs"/>
    <property type="match status" value="1"/>
</dbReference>
<reference evidence="1 2" key="1">
    <citation type="journal article" date="2023" name="Commun. Biol.">
        <title>Genome analysis of Parmales, the sister group of diatoms, reveals the evolutionary specialization of diatoms from phago-mixotrophs to photoautotrophs.</title>
        <authorList>
            <person name="Ban H."/>
            <person name="Sato S."/>
            <person name="Yoshikawa S."/>
            <person name="Yamada K."/>
            <person name="Nakamura Y."/>
            <person name="Ichinomiya M."/>
            <person name="Sato N."/>
            <person name="Blanc-Mathieu R."/>
            <person name="Endo H."/>
            <person name="Kuwata A."/>
            <person name="Ogata H."/>
        </authorList>
    </citation>
    <scope>NUCLEOTIDE SEQUENCE [LARGE SCALE GENOMIC DNA]</scope>
</reference>
<dbReference type="PANTHER" id="PTHR10211:SF0">
    <property type="entry name" value="DEOXYRIBODIPYRIMIDINE PHOTO-LYASE"/>
    <property type="match status" value="1"/>
</dbReference>
<proteinExistence type="predicted"/>
<dbReference type="InterPro" id="IPR036134">
    <property type="entry name" value="Crypto/Photolyase_FAD-like_sf"/>
</dbReference>
<gene>
    <name evidence="1" type="ORF">TeGR_g11260</name>
</gene>
<sequence>MSSPQPEPTPQHWTALASGFPPLLKQRVACLSPRSSSSSCICPSKAFVLYLPSVALRSSQSPSLAVATRLAADLQLPLVTVLNVTAPPASEKRYLTPRRVAFLLEAAADAAPSWGCCFVNVQNLTTDLSHPALVAQALSMCSRAAAVVVDEPFVDPHLAIVRRVEANSPVAVLRVDSSTVVPPRAVWGAAGAPKTYFKAWQWQEKSKHLRREHVQAAMRGDFDAVPVPSTIDPAAALPACLQRPGHRPLKAADLARVRGEEGGLKRLAGGLRGCAPDAPKPCAHTDGSGEAGLARWGEFLARGGIGGYAGKRNDPRKVHGPSRMSCYTNVGAVSQFRIIHDVLKARGSEKFQDEILKWREGAYAWCLAQPAHLDASKVVPGFAASWLRGRKGGATAQAEAAAELERLAACRSPCETWNAMQRYLRDTGELHNNVRMTWGKSAVGWLSRSCSPQEILDGLAHLNDYYALDGFSPPSYAGVTWCLGVGDKPAQGGGLSMKLSSTYKCGAGEFGAAMRRRSIDSFFAPKPKALKNP</sequence>
<evidence type="ECO:0000313" key="1">
    <source>
        <dbReference type="EMBL" id="GMI42392.1"/>
    </source>
</evidence>
<dbReference type="InterPro" id="IPR014729">
    <property type="entry name" value="Rossmann-like_a/b/a_fold"/>
</dbReference>
<dbReference type="Gene3D" id="1.10.579.10">
    <property type="entry name" value="DNA Cyclobutane Dipyrimidine Photolyase, subunit A, domain 3"/>
    <property type="match status" value="1"/>
</dbReference>
<keyword evidence="2" id="KW-1185">Reference proteome</keyword>
<organism evidence="1 2">
    <name type="scientific">Tetraparma gracilis</name>
    <dbReference type="NCBI Taxonomy" id="2962635"/>
    <lineage>
        <taxon>Eukaryota</taxon>
        <taxon>Sar</taxon>
        <taxon>Stramenopiles</taxon>
        <taxon>Ochrophyta</taxon>
        <taxon>Bolidophyceae</taxon>
        <taxon>Parmales</taxon>
        <taxon>Triparmaceae</taxon>
        <taxon>Tetraparma</taxon>
    </lineage>
</organism>
<protein>
    <recommendedName>
        <fullName evidence="3">Deoxyribodipyrimidine photo-lyase</fullName>
    </recommendedName>
</protein>
<name>A0ABQ6N8F0_9STRA</name>
<dbReference type="SUPFAM" id="SSF48173">
    <property type="entry name" value="Cryptochrome/photolyase FAD-binding domain"/>
    <property type="match status" value="1"/>
</dbReference>